<accession>K6YN32</accession>
<proteinExistence type="predicted"/>
<organism evidence="1 2">
    <name type="scientific">Aliiglaciecola lipolytica E3</name>
    <dbReference type="NCBI Taxonomy" id="1127673"/>
    <lineage>
        <taxon>Bacteria</taxon>
        <taxon>Pseudomonadati</taxon>
        <taxon>Pseudomonadota</taxon>
        <taxon>Gammaproteobacteria</taxon>
        <taxon>Alteromonadales</taxon>
        <taxon>Alteromonadaceae</taxon>
        <taxon>Aliiglaciecola</taxon>
    </lineage>
</organism>
<dbReference type="Proteomes" id="UP000006334">
    <property type="component" value="Unassembled WGS sequence"/>
</dbReference>
<gene>
    <name evidence="1" type="ORF">GLIP_0095</name>
</gene>
<evidence type="ECO:0000313" key="2">
    <source>
        <dbReference type="Proteomes" id="UP000006334"/>
    </source>
</evidence>
<dbReference type="AlphaFoldDB" id="K6YN32"/>
<sequence>MVGNQLTIFALACKSAAKFGMATLTAAMPNGPINEPKQTTISATVVTGILCKNIDLGSG</sequence>
<dbReference type="EMBL" id="BAEN01000004">
    <property type="protein sequence ID" value="GAC12750.1"/>
    <property type="molecule type" value="Genomic_DNA"/>
</dbReference>
<keyword evidence="2" id="KW-1185">Reference proteome</keyword>
<evidence type="ECO:0000313" key="1">
    <source>
        <dbReference type="EMBL" id="GAC12750.1"/>
    </source>
</evidence>
<comment type="caution">
    <text evidence="1">The sequence shown here is derived from an EMBL/GenBank/DDBJ whole genome shotgun (WGS) entry which is preliminary data.</text>
</comment>
<reference evidence="1 2" key="1">
    <citation type="journal article" date="2017" name="Antonie Van Leeuwenhoek">
        <title>Rhizobium rhizosphaerae sp. nov., a novel species isolated from rice rhizosphere.</title>
        <authorList>
            <person name="Zhao J.J."/>
            <person name="Zhang J."/>
            <person name="Zhang R.J."/>
            <person name="Zhang C.W."/>
            <person name="Yin H.Q."/>
            <person name="Zhang X.X."/>
        </authorList>
    </citation>
    <scope>NUCLEOTIDE SEQUENCE [LARGE SCALE GENOMIC DNA]</scope>
    <source>
        <strain evidence="1 2">E3</strain>
    </source>
</reference>
<name>K6YN32_9ALTE</name>
<protein>
    <submittedName>
        <fullName evidence="1">Uncharacterized protein</fullName>
    </submittedName>
</protein>
<dbReference type="STRING" id="1127673.GLIP_0095"/>